<feature type="domain" description="Polymerase beta nucleotidyltransferase" evidence="1">
    <location>
        <begin position="9"/>
        <end position="99"/>
    </location>
</feature>
<dbReference type="EMBL" id="LBZV01000001">
    <property type="protein sequence ID" value="KKR78293.1"/>
    <property type="molecule type" value="Genomic_DNA"/>
</dbReference>
<dbReference type="PANTHER" id="PTHR43852:SF3">
    <property type="entry name" value="NUCLEOTIDYLTRANSFERASE"/>
    <property type="match status" value="1"/>
</dbReference>
<evidence type="ECO:0000259" key="1">
    <source>
        <dbReference type="Pfam" id="PF18765"/>
    </source>
</evidence>
<gene>
    <name evidence="2" type="ORF">UU23_C0001G0057</name>
</gene>
<proteinExistence type="predicted"/>
<organism evidence="2 3">
    <name type="scientific">Candidatus Curtissbacteria bacterium GW2011_GWA1_40_9</name>
    <dbReference type="NCBI Taxonomy" id="1618408"/>
    <lineage>
        <taxon>Bacteria</taxon>
        <taxon>Candidatus Curtissiibacteriota</taxon>
    </lineage>
</organism>
<dbReference type="InterPro" id="IPR043519">
    <property type="entry name" value="NT_sf"/>
</dbReference>
<accession>A0A0G0TMS2</accession>
<sequence length="136" mass="15931">MANNKLYDQIKTIFKKEPEILTAYVIGSTVTKKTTAESDFDLVVVVRNKRIMDSNKVYELVKHLNFPKDLDLSTVDKTSSPIFLFQIITKGELIYEKSRRDKNNFEAFTIHNYYDTAYIRNTYNKFLKDKLAPYAN</sequence>
<protein>
    <recommendedName>
        <fullName evidence="1">Polymerase beta nucleotidyltransferase domain-containing protein</fullName>
    </recommendedName>
</protein>
<evidence type="ECO:0000313" key="3">
    <source>
        <dbReference type="Proteomes" id="UP000034292"/>
    </source>
</evidence>
<dbReference type="InterPro" id="IPR052930">
    <property type="entry name" value="TA_antitoxin_MntA"/>
</dbReference>
<dbReference type="SUPFAM" id="SSF81301">
    <property type="entry name" value="Nucleotidyltransferase"/>
    <property type="match status" value="1"/>
</dbReference>
<comment type="caution">
    <text evidence="2">The sequence shown here is derived from an EMBL/GenBank/DDBJ whole genome shotgun (WGS) entry which is preliminary data.</text>
</comment>
<dbReference type="AlphaFoldDB" id="A0A0G0TMS2"/>
<dbReference type="PANTHER" id="PTHR43852">
    <property type="entry name" value="NUCLEOTIDYLTRANSFERASE"/>
    <property type="match status" value="1"/>
</dbReference>
<dbReference type="InterPro" id="IPR041633">
    <property type="entry name" value="Polbeta"/>
</dbReference>
<dbReference type="STRING" id="1618408.UU23_C0001G0057"/>
<reference evidence="2 3" key="1">
    <citation type="journal article" date="2015" name="Nature">
        <title>rRNA introns, odd ribosomes, and small enigmatic genomes across a large radiation of phyla.</title>
        <authorList>
            <person name="Brown C.T."/>
            <person name="Hug L.A."/>
            <person name="Thomas B.C."/>
            <person name="Sharon I."/>
            <person name="Castelle C.J."/>
            <person name="Singh A."/>
            <person name="Wilkins M.J."/>
            <person name="Williams K.H."/>
            <person name="Banfield J.F."/>
        </authorList>
    </citation>
    <scope>NUCLEOTIDE SEQUENCE [LARGE SCALE GENOMIC DNA]</scope>
</reference>
<dbReference type="Proteomes" id="UP000034292">
    <property type="component" value="Unassembled WGS sequence"/>
</dbReference>
<evidence type="ECO:0000313" key="2">
    <source>
        <dbReference type="EMBL" id="KKR78293.1"/>
    </source>
</evidence>
<dbReference type="Pfam" id="PF18765">
    <property type="entry name" value="Polbeta"/>
    <property type="match status" value="1"/>
</dbReference>
<name>A0A0G0TMS2_9BACT</name>
<dbReference type="Gene3D" id="3.30.460.10">
    <property type="entry name" value="Beta Polymerase, domain 2"/>
    <property type="match status" value="1"/>
</dbReference>